<keyword evidence="3" id="KW-1185">Reference proteome</keyword>
<evidence type="ECO:0000259" key="1">
    <source>
        <dbReference type="Pfam" id="PF01841"/>
    </source>
</evidence>
<dbReference type="SUPFAM" id="SSF54001">
    <property type="entry name" value="Cysteine proteinases"/>
    <property type="match status" value="1"/>
</dbReference>
<gene>
    <name evidence="2" type="ORF">F4560_001986</name>
</gene>
<evidence type="ECO:0000313" key="3">
    <source>
        <dbReference type="Proteomes" id="UP000552097"/>
    </source>
</evidence>
<proteinExistence type="predicted"/>
<keyword evidence="2" id="KW-0645">Protease</keyword>
<dbReference type="PANTHER" id="PTHR33490:SF3">
    <property type="entry name" value="CONSERVED INTEGRAL MEMBRANE PROTEIN"/>
    <property type="match status" value="1"/>
</dbReference>
<dbReference type="Gene3D" id="3.10.620.30">
    <property type="match status" value="1"/>
</dbReference>
<dbReference type="AlphaFoldDB" id="A0A7W9HH75"/>
<dbReference type="InterPro" id="IPR038765">
    <property type="entry name" value="Papain-like_cys_pep_sf"/>
</dbReference>
<name>A0A7W9HH75_9PSEU</name>
<dbReference type="InterPro" id="IPR002931">
    <property type="entry name" value="Transglutaminase-like"/>
</dbReference>
<dbReference type="Proteomes" id="UP000552097">
    <property type="component" value="Unassembled WGS sequence"/>
</dbReference>
<dbReference type="EMBL" id="JACHMO010000001">
    <property type="protein sequence ID" value="MBB5802218.1"/>
    <property type="molecule type" value="Genomic_DNA"/>
</dbReference>
<dbReference type="RefSeq" id="WP_184918800.1">
    <property type="nucleotide sequence ID" value="NZ_JACHMO010000001.1"/>
</dbReference>
<dbReference type="PANTHER" id="PTHR33490">
    <property type="entry name" value="BLR5614 PROTEIN-RELATED"/>
    <property type="match status" value="1"/>
</dbReference>
<organism evidence="2 3">
    <name type="scientific">Saccharothrix ecbatanensis</name>
    <dbReference type="NCBI Taxonomy" id="1105145"/>
    <lineage>
        <taxon>Bacteria</taxon>
        <taxon>Bacillati</taxon>
        <taxon>Actinomycetota</taxon>
        <taxon>Actinomycetes</taxon>
        <taxon>Pseudonocardiales</taxon>
        <taxon>Pseudonocardiaceae</taxon>
        <taxon>Saccharothrix</taxon>
    </lineage>
</organism>
<dbReference type="Pfam" id="PF01841">
    <property type="entry name" value="Transglut_core"/>
    <property type="match status" value="1"/>
</dbReference>
<evidence type="ECO:0000313" key="2">
    <source>
        <dbReference type="EMBL" id="MBB5802218.1"/>
    </source>
</evidence>
<dbReference type="GO" id="GO:0008233">
    <property type="term" value="F:peptidase activity"/>
    <property type="evidence" value="ECO:0007669"/>
    <property type="project" value="UniProtKB-KW"/>
</dbReference>
<comment type="caution">
    <text evidence="2">The sequence shown here is derived from an EMBL/GenBank/DDBJ whole genome shotgun (WGS) entry which is preliminary data.</text>
</comment>
<sequence length="238" mass="25883">MSVSGTAEPAEARRATEFLDYGSEEVRDFTEAAVAGVGSDPVDRAVALYYAVRDGIHYEIYGADMSRSGLRASSTVRSGSGLCLHKSVLYAAAVRSLDIPCRLVLANVRNHLSSERIRTLFGGDVVHHHCLVSVRLNGKWVRATPVFNRALCRLYRIAELDFDGTTDAVFHPYDLDGRRSMEFLVEHGVFDDLPYDRVIEDVRAAHPGLFAASDGGGRRLTAGSLVADASTPGTRSVP</sequence>
<accession>A0A7W9HH75</accession>
<keyword evidence="2" id="KW-0378">Hydrolase</keyword>
<protein>
    <submittedName>
        <fullName evidence="2">Transglutaminase-like putative cysteine protease</fullName>
    </submittedName>
</protein>
<feature type="domain" description="Transglutaminase-like" evidence="1">
    <location>
        <begin position="37"/>
        <end position="145"/>
    </location>
</feature>
<dbReference type="GO" id="GO:0006508">
    <property type="term" value="P:proteolysis"/>
    <property type="evidence" value="ECO:0007669"/>
    <property type="project" value="UniProtKB-KW"/>
</dbReference>
<reference evidence="2 3" key="1">
    <citation type="submission" date="2020-08" db="EMBL/GenBank/DDBJ databases">
        <title>Sequencing the genomes of 1000 actinobacteria strains.</title>
        <authorList>
            <person name="Klenk H.-P."/>
        </authorList>
    </citation>
    <scope>NUCLEOTIDE SEQUENCE [LARGE SCALE GENOMIC DNA]</scope>
    <source>
        <strain evidence="2 3">DSM 45486</strain>
    </source>
</reference>